<evidence type="ECO:0000259" key="11">
    <source>
        <dbReference type="PROSITE" id="PS50968"/>
    </source>
</evidence>
<evidence type="ECO:0000256" key="9">
    <source>
        <dbReference type="RuleBase" id="RU361137"/>
    </source>
</evidence>
<dbReference type="Pfam" id="PF00198">
    <property type="entry name" value="2-oxoacid_dh"/>
    <property type="match status" value="1"/>
</dbReference>
<protein>
    <recommendedName>
        <fullName evidence="9">Acetyltransferase component of pyruvate dehydrogenase complex</fullName>
        <ecNumber evidence="9">2.3.1.12</ecNumber>
    </recommendedName>
</protein>
<comment type="catalytic activity">
    <reaction evidence="8 9">
        <text>N(6)-[(R)-dihydrolipoyl]-L-lysyl-[protein] + acetyl-CoA = N(6)-[(R)-S(8)-acetyldihydrolipoyl]-L-lysyl-[protein] + CoA</text>
        <dbReference type="Rhea" id="RHEA:17017"/>
        <dbReference type="Rhea" id="RHEA-COMP:10475"/>
        <dbReference type="Rhea" id="RHEA-COMP:10478"/>
        <dbReference type="ChEBI" id="CHEBI:57287"/>
        <dbReference type="ChEBI" id="CHEBI:57288"/>
        <dbReference type="ChEBI" id="CHEBI:83100"/>
        <dbReference type="ChEBI" id="CHEBI:83111"/>
        <dbReference type="EC" id="2.3.1.12"/>
    </reaction>
</comment>
<dbReference type="NCBIfam" id="TIGR01348">
    <property type="entry name" value="PDHac_trf_long"/>
    <property type="match status" value="1"/>
</dbReference>
<dbReference type="SUPFAM" id="SSF52777">
    <property type="entry name" value="CoA-dependent acyltransferases"/>
    <property type="match status" value="1"/>
</dbReference>
<feature type="domain" description="Lipoyl-binding" evidence="11">
    <location>
        <begin position="1"/>
        <end position="75"/>
    </location>
</feature>
<dbReference type="GO" id="GO:0045254">
    <property type="term" value="C:pyruvate dehydrogenase complex"/>
    <property type="evidence" value="ECO:0007669"/>
    <property type="project" value="UniProtKB-UniRule"/>
</dbReference>
<dbReference type="Pfam" id="PF00364">
    <property type="entry name" value="Biotin_lipoyl"/>
    <property type="match status" value="2"/>
</dbReference>
<evidence type="ECO:0000256" key="5">
    <source>
        <dbReference type="ARBA" id="ARBA00022823"/>
    </source>
</evidence>
<evidence type="ECO:0000259" key="12">
    <source>
        <dbReference type="PROSITE" id="PS51826"/>
    </source>
</evidence>
<feature type="region of interest" description="Disordered" evidence="10">
    <location>
        <begin position="199"/>
        <end position="250"/>
    </location>
</feature>
<dbReference type="CDD" id="cd06849">
    <property type="entry name" value="lipoyl_domain"/>
    <property type="match status" value="2"/>
</dbReference>
<dbReference type="Gene3D" id="3.30.559.10">
    <property type="entry name" value="Chloramphenicol acetyltransferase-like domain"/>
    <property type="match status" value="1"/>
</dbReference>
<dbReference type="GO" id="GO:0006086">
    <property type="term" value="P:pyruvate decarboxylation to acetyl-CoA"/>
    <property type="evidence" value="ECO:0007669"/>
    <property type="project" value="UniProtKB-UniRule"/>
</dbReference>
<comment type="cofactor">
    <cofactor evidence="9">
        <name>(R)-lipoate</name>
        <dbReference type="ChEBI" id="CHEBI:83088"/>
    </cofactor>
    <text evidence="9">Binds 2 lipoyl cofactors covalently.</text>
</comment>
<dbReference type="PANTHER" id="PTHR43178">
    <property type="entry name" value="DIHYDROLIPOAMIDE ACETYLTRANSFERASE COMPONENT OF PYRUVATE DEHYDROGENASE COMPLEX"/>
    <property type="match status" value="1"/>
</dbReference>
<keyword evidence="6 9" id="KW-0012">Acyltransferase</keyword>
<dbReference type="GO" id="GO:0005737">
    <property type="term" value="C:cytoplasm"/>
    <property type="evidence" value="ECO:0007669"/>
    <property type="project" value="TreeGrafter"/>
</dbReference>
<dbReference type="InterPro" id="IPR023213">
    <property type="entry name" value="CAT-like_dom_sf"/>
</dbReference>
<evidence type="ECO:0000313" key="13">
    <source>
        <dbReference type="EMBL" id="SIS78556.1"/>
    </source>
</evidence>
<dbReference type="GO" id="GO:0031405">
    <property type="term" value="F:lipoic acid binding"/>
    <property type="evidence" value="ECO:0007669"/>
    <property type="project" value="TreeGrafter"/>
</dbReference>
<evidence type="ECO:0000256" key="8">
    <source>
        <dbReference type="ARBA" id="ARBA00048370"/>
    </source>
</evidence>
<dbReference type="InterPro" id="IPR001078">
    <property type="entry name" value="2-oxoacid_DH_actylTfrase"/>
</dbReference>
<comment type="subunit">
    <text evidence="2 9">Forms a 24-polypeptide structural core with octahedral symmetry.</text>
</comment>
<feature type="domain" description="Peripheral subunit-binding (PSBD)" evidence="12">
    <location>
        <begin position="248"/>
        <end position="285"/>
    </location>
</feature>
<dbReference type="Gene3D" id="2.40.50.100">
    <property type="match status" value="2"/>
</dbReference>
<dbReference type="Proteomes" id="UP000185639">
    <property type="component" value="Unassembled WGS sequence"/>
</dbReference>
<dbReference type="OrthoDB" id="9805770at2"/>
<dbReference type="InterPro" id="IPR003016">
    <property type="entry name" value="2-oxoA_DH_lipoyl-BS"/>
</dbReference>
<evidence type="ECO:0000256" key="4">
    <source>
        <dbReference type="ARBA" id="ARBA00022737"/>
    </source>
</evidence>
<dbReference type="InterPro" id="IPR050743">
    <property type="entry name" value="2-oxoacid_DH_E2_comp"/>
</dbReference>
<dbReference type="InterPro" id="IPR000089">
    <property type="entry name" value="Biotin_lipoyl"/>
</dbReference>
<proteinExistence type="inferred from homology"/>
<keyword evidence="13" id="KW-0670">Pyruvate</keyword>
<dbReference type="InterPro" id="IPR011053">
    <property type="entry name" value="Single_hybrid_motif"/>
</dbReference>
<keyword evidence="5 9" id="KW-0450">Lipoyl</keyword>
<evidence type="ECO:0000256" key="1">
    <source>
        <dbReference type="ARBA" id="ARBA00007317"/>
    </source>
</evidence>
<dbReference type="SUPFAM" id="SSF47005">
    <property type="entry name" value="Peripheral subunit-binding domain of 2-oxo acid dehydrogenase complex"/>
    <property type="match status" value="1"/>
</dbReference>
<evidence type="ECO:0000256" key="3">
    <source>
        <dbReference type="ARBA" id="ARBA00022679"/>
    </source>
</evidence>
<dbReference type="PROSITE" id="PS00189">
    <property type="entry name" value="LIPOYL"/>
    <property type="match status" value="2"/>
</dbReference>
<evidence type="ECO:0000256" key="6">
    <source>
        <dbReference type="ARBA" id="ARBA00023315"/>
    </source>
</evidence>
<keyword evidence="3 9" id="KW-0808">Transferase</keyword>
<dbReference type="InterPro" id="IPR036625">
    <property type="entry name" value="E3-bd_dom_sf"/>
</dbReference>
<dbReference type="EMBL" id="FTOH01000004">
    <property type="protein sequence ID" value="SIS78556.1"/>
    <property type="molecule type" value="Genomic_DNA"/>
</dbReference>
<evidence type="ECO:0000256" key="10">
    <source>
        <dbReference type="SAM" id="MobiDB-lite"/>
    </source>
</evidence>
<dbReference type="PANTHER" id="PTHR43178:SF2">
    <property type="entry name" value="DIHYDROLIPOYLLYSINE-RESIDUE ACETYLTRANSFERASE COMPONENT OF PYRUVATE DEHYDROGENASE COMPLEX"/>
    <property type="match status" value="1"/>
</dbReference>
<dbReference type="EC" id="2.3.1.12" evidence="9"/>
<dbReference type="Gene3D" id="4.10.320.10">
    <property type="entry name" value="E3-binding domain"/>
    <property type="match status" value="1"/>
</dbReference>
<feature type="region of interest" description="Disordered" evidence="10">
    <location>
        <begin position="70"/>
        <end position="130"/>
    </location>
</feature>
<dbReference type="PROSITE" id="PS51826">
    <property type="entry name" value="PSBD"/>
    <property type="match status" value="1"/>
</dbReference>
<dbReference type="GO" id="GO:0004742">
    <property type="term" value="F:dihydrolipoyllysine-residue acetyltransferase activity"/>
    <property type="evidence" value="ECO:0007669"/>
    <property type="project" value="UniProtKB-UniRule"/>
</dbReference>
<comment type="function">
    <text evidence="7">The pyruvate dehydrogenase complex catalyzes the overall conversion of pyruvate to acetyl-CoA and CO(2). It contains multiple copies of three enzymatic components: pyruvate dehydrogenase (E1), dihydrolipoamide acetyltransferase (E2) and lipoamide dehydrogenase (E3).</text>
</comment>
<dbReference type="PROSITE" id="PS50968">
    <property type="entry name" value="BIOTINYL_LIPOYL"/>
    <property type="match status" value="2"/>
</dbReference>
<dbReference type="FunFam" id="3.30.559.10:FF:000004">
    <property type="entry name" value="Acetyltransferase component of pyruvate dehydrogenase complex"/>
    <property type="match status" value="1"/>
</dbReference>
<name>A0A1N7LXJ8_9GAMM</name>
<keyword evidence="14" id="KW-1185">Reference proteome</keyword>
<organism evidence="13 14">
    <name type="scientific">Thalassolituus maritimus</name>
    <dbReference type="NCBI Taxonomy" id="484498"/>
    <lineage>
        <taxon>Bacteria</taxon>
        <taxon>Pseudomonadati</taxon>
        <taxon>Pseudomonadota</taxon>
        <taxon>Gammaproteobacteria</taxon>
        <taxon>Oceanospirillales</taxon>
        <taxon>Oceanospirillaceae</taxon>
        <taxon>Thalassolituus</taxon>
    </lineage>
</organism>
<reference evidence="14" key="1">
    <citation type="submission" date="2017-01" db="EMBL/GenBank/DDBJ databases">
        <authorList>
            <person name="Varghese N."/>
            <person name="Submissions S."/>
        </authorList>
    </citation>
    <scope>NUCLEOTIDE SEQUENCE [LARGE SCALE GENOMIC DNA]</scope>
    <source>
        <strain evidence="14">DSM 24913</strain>
    </source>
</reference>
<sequence>MTTLKIPDLGGSSNVEVIEVLVSEGDSVEKEQALIVLETDKATMEIPAEEEGTVTGVLVKVGDKVSQGDDFLELDSASSGDGNAQSSDSDDSESNSDTAPEPETSEEPAESKEVAGGGESKTVPIPDLGGSKDVEVIEVSVRVGEKIDEEQSVITLETDKASMEIPAGVAGTVEEILIKMGDKVSEGDPMVVIKTAASVATQEKSKAATDRAAESSDKKPESAPASLPSQSAPAKSNAAAASPSKQVHAGPAVRKVAREFGVDLALVAGSGPKGRVLKEDVQAFVKERVNGPASAGGTGIPAVPEVDFSQFGPVTTEALNNIKRATARSMTTAWLNVPQVTQFDHADITGLEAFRKEQNANGDVRYSIVPFVLKAIAKLLKEFPTFNASLAPDGESLIMKGYVHIGVAVDTPKGLLVPVIRDVDQKSVTEITQELGDKASLAREGKLSLKDMQGGCFSLSSLGGIGGTAFTPIVNPPEVAILGLSRSEMKPVWNGSEFVPRLMLPLSLSYDHRVIDGAEAARFSQKLVSYLEDMRQLLM</sequence>
<gene>
    <name evidence="13" type="ORF">SAMN05421686_104281</name>
</gene>
<feature type="compositionally biased region" description="Polar residues" evidence="10">
    <location>
        <begin position="76"/>
        <end position="85"/>
    </location>
</feature>
<dbReference type="SUPFAM" id="SSF51230">
    <property type="entry name" value="Single hybrid motif"/>
    <property type="match status" value="2"/>
</dbReference>
<feature type="compositionally biased region" description="Low complexity" evidence="10">
    <location>
        <begin position="222"/>
        <end position="246"/>
    </location>
</feature>
<dbReference type="InterPro" id="IPR004167">
    <property type="entry name" value="PSBD"/>
</dbReference>
<dbReference type="InterPro" id="IPR006256">
    <property type="entry name" value="AcTrfase_Pyrv_DH_cplx"/>
</dbReference>
<feature type="domain" description="Lipoyl-binding" evidence="11">
    <location>
        <begin position="120"/>
        <end position="194"/>
    </location>
</feature>
<dbReference type="Pfam" id="PF02817">
    <property type="entry name" value="E3_binding"/>
    <property type="match status" value="1"/>
</dbReference>
<dbReference type="RefSeq" id="WP_076515121.1">
    <property type="nucleotide sequence ID" value="NZ_FTOH01000004.1"/>
</dbReference>
<dbReference type="AlphaFoldDB" id="A0A1N7LXJ8"/>
<evidence type="ECO:0000256" key="2">
    <source>
        <dbReference type="ARBA" id="ARBA00011484"/>
    </source>
</evidence>
<comment type="similarity">
    <text evidence="1 9">Belongs to the 2-oxoacid dehydrogenase family.</text>
</comment>
<keyword evidence="4" id="KW-0677">Repeat</keyword>
<evidence type="ECO:0000256" key="7">
    <source>
        <dbReference type="ARBA" id="ARBA00025211"/>
    </source>
</evidence>
<dbReference type="STRING" id="484498.SAMN05421686_104281"/>
<feature type="compositionally biased region" description="Basic and acidic residues" evidence="10">
    <location>
        <begin position="203"/>
        <end position="221"/>
    </location>
</feature>
<evidence type="ECO:0000313" key="14">
    <source>
        <dbReference type="Proteomes" id="UP000185639"/>
    </source>
</evidence>
<accession>A0A1N7LXJ8</accession>